<evidence type="ECO:0000313" key="10">
    <source>
        <dbReference type="EMBL" id="AKC88747.1"/>
    </source>
</evidence>
<feature type="domain" description="RNA polymerase sigma-70 region 3" evidence="7">
    <location>
        <begin position="366"/>
        <end position="434"/>
    </location>
</feature>
<evidence type="ECO:0000256" key="3">
    <source>
        <dbReference type="ARBA" id="ARBA00023082"/>
    </source>
</evidence>
<dbReference type="InterPro" id="IPR000943">
    <property type="entry name" value="RNA_pol_sigma70"/>
</dbReference>
<evidence type="ECO:0000256" key="5">
    <source>
        <dbReference type="ARBA" id="ARBA00023163"/>
    </source>
</evidence>
<feature type="compositionally biased region" description="Basic residues" evidence="6">
    <location>
        <begin position="62"/>
        <end position="76"/>
    </location>
</feature>
<evidence type="ECO:0000256" key="2">
    <source>
        <dbReference type="ARBA" id="ARBA00023015"/>
    </source>
</evidence>
<keyword evidence="4" id="KW-0238">DNA-binding</keyword>
<dbReference type="PANTHER" id="PTHR30603">
    <property type="entry name" value="RNA POLYMERASE SIGMA FACTOR RPO"/>
    <property type="match status" value="1"/>
</dbReference>
<dbReference type="AlphaFoldDB" id="A0A0G2STU7"/>
<reference evidence="10" key="1">
    <citation type="journal article" date="2015" name="Plant Cell">
        <title>Coordinated rates of evolution between interacting plastid and nuclear genes in Geraniaceae.</title>
        <authorList>
            <person name="Zhang J."/>
            <person name="Ruhlman T.A."/>
            <person name="Sabir J."/>
            <person name="Blazier J.C."/>
            <person name="Jansen R.K."/>
        </authorList>
    </citation>
    <scope>NUCLEOTIDE SEQUENCE</scope>
</reference>
<dbReference type="InterPro" id="IPR036388">
    <property type="entry name" value="WH-like_DNA-bd_sf"/>
</dbReference>
<name>A0A0G2STU7_9ROSI</name>
<gene>
    <name evidence="10" type="primary">sig5</name>
</gene>
<proteinExistence type="evidence at transcript level"/>
<dbReference type="Pfam" id="PF04539">
    <property type="entry name" value="Sigma70_r3"/>
    <property type="match status" value="2"/>
</dbReference>
<dbReference type="Gene3D" id="1.10.10.10">
    <property type="entry name" value="Winged helix-like DNA-binding domain superfamily/Winged helix DNA-binding domain"/>
    <property type="match status" value="3"/>
</dbReference>
<comment type="similarity">
    <text evidence="1">Belongs to the sigma-70 factor family.</text>
</comment>
<dbReference type="InterPro" id="IPR013324">
    <property type="entry name" value="RNA_pol_sigma_r3/r4-like"/>
</dbReference>
<dbReference type="InterPro" id="IPR007630">
    <property type="entry name" value="RNA_pol_sigma70_r4"/>
</dbReference>
<dbReference type="Pfam" id="PF04542">
    <property type="entry name" value="Sigma70_r2"/>
    <property type="match status" value="1"/>
</dbReference>
<evidence type="ECO:0000259" key="7">
    <source>
        <dbReference type="Pfam" id="PF04539"/>
    </source>
</evidence>
<dbReference type="InterPro" id="IPR007624">
    <property type="entry name" value="RNA_pol_sigma70_r3"/>
</dbReference>
<dbReference type="SUPFAM" id="SSF88946">
    <property type="entry name" value="Sigma2 domain of RNA polymerase sigma factors"/>
    <property type="match status" value="1"/>
</dbReference>
<dbReference type="EMBL" id="KJ916978">
    <property type="protein sequence ID" value="AKC88747.1"/>
    <property type="molecule type" value="mRNA"/>
</dbReference>
<keyword evidence="3" id="KW-0731">Sigma factor</keyword>
<feature type="domain" description="RNA polymerase sigma-70 region 4" evidence="9">
    <location>
        <begin position="449"/>
        <end position="502"/>
    </location>
</feature>
<evidence type="ECO:0000256" key="6">
    <source>
        <dbReference type="SAM" id="MobiDB-lite"/>
    </source>
</evidence>
<evidence type="ECO:0000259" key="9">
    <source>
        <dbReference type="Pfam" id="PF04545"/>
    </source>
</evidence>
<dbReference type="GO" id="GO:0016987">
    <property type="term" value="F:sigma factor activity"/>
    <property type="evidence" value="ECO:0007669"/>
    <property type="project" value="UniProtKB-KW"/>
</dbReference>
<keyword evidence="2" id="KW-0805">Transcription regulation</keyword>
<feature type="region of interest" description="Disordered" evidence="6">
    <location>
        <begin position="55"/>
        <end position="76"/>
    </location>
</feature>
<dbReference type="PANTHER" id="PTHR30603:SF4">
    <property type="entry name" value="RNA POLYMERASE SIGMA FACTOR SIGE, CHLOROPLASTIC_MITOCHONDRIAL"/>
    <property type="match status" value="1"/>
</dbReference>
<dbReference type="GO" id="GO:0003677">
    <property type="term" value="F:DNA binding"/>
    <property type="evidence" value="ECO:0007669"/>
    <property type="project" value="UniProtKB-KW"/>
</dbReference>
<dbReference type="GO" id="GO:0071482">
    <property type="term" value="P:cellular response to light stimulus"/>
    <property type="evidence" value="ECO:0007669"/>
    <property type="project" value="UniProtKB-ARBA"/>
</dbReference>
<keyword evidence="5" id="KW-0804">Transcription</keyword>
<feature type="domain" description="RNA polymerase sigma-70 region 3" evidence="7">
    <location>
        <begin position="239"/>
        <end position="276"/>
    </location>
</feature>
<feature type="region of interest" description="Disordered" evidence="6">
    <location>
        <begin position="109"/>
        <end position="144"/>
    </location>
</feature>
<dbReference type="InterPro" id="IPR014284">
    <property type="entry name" value="RNA_pol_sigma-70_dom"/>
</dbReference>
<evidence type="ECO:0000256" key="1">
    <source>
        <dbReference type="ARBA" id="ARBA00007788"/>
    </source>
</evidence>
<dbReference type="Pfam" id="PF04545">
    <property type="entry name" value="Sigma70_r4"/>
    <property type="match status" value="1"/>
</dbReference>
<protein>
    <submittedName>
        <fullName evidence="10">Sigma factor</fullName>
    </submittedName>
</protein>
<evidence type="ECO:0000256" key="4">
    <source>
        <dbReference type="ARBA" id="ARBA00023125"/>
    </source>
</evidence>
<evidence type="ECO:0000259" key="8">
    <source>
        <dbReference type="Pfam" id="PF04542"/>
    </source>
</evidence>
<feature type="domain" description="RNA polymerase sigma-70 region 2" evidence="8">
    <location>
        <begin position="282"/>
        <end position="350"/>
    </location>
</feature>
<dbReference type="InterPro" id="IPR013325">
    <property type="entry name" value="RNA_pol_sigma_r2"/>
</dbReference>
<dbReference type="InterPro" id="IPR007627">
    <property type="entry name" value="RNA_pol_sigma70_r2"/>
</dbReference>
<dbReference type="InterPro" id="IPR050239">
    <property type="entry name" value="Sigma-70_RNA_pol_init_factors"/>
</dbReference>
<accession>A0A0G2STU7</accession>
<sequence length="514" mass="59021">MGVVSVSSTATRSPLGMNITLSNARFRIKRLSAVAFKEDRHDKIALVAPHEKIPLPIETPKKQQKRRGRPTKTSKRVKAVSVDEASPCTSEVDYNEAAAKLENIYKLSPATDSSENEDLNGTMRTMEKRRKVNGDDSKSGKPSIDTVVRNRVKKIKRLDLNKRIELKRNREARVDALLIQGNNNSKDEIEDINKLLREYTAPTYFVSLDWKKTKMPPVLSSSENAWLFKLMQPMKALWKVQEDLQKKIGREPKYQELAEAMNMNVTEVRKQLDIGQAARNKLITHNLRLVLFVINKYFQDFGDGLELEDLCLAGVQGLITAIDRFEPKKSFRLSTYAVFWIRHAIMRYMTASHFFRVPFGLESLRLEIQKAKQELSLQLHRPPTENEIIEKIGISPERYRRAMRASMPVYSLNAKHPTTQEELIGGISDDDGGDNRRQHALLRLALDDVLDSLKPKESMVIRQRFGLDGKGNRSLGEIAGNLNISREMVRKHEMKAMMKLKHPTRMDYLRRYLV</sequence>
<organism evidence="10">
    <name type="scientific">Monsonia marlothii</name>
    <dbReference type="NCBI Taxonomy" id="163685"/>
    <lineage>
        <taxon>Eukaryota</taxon>
        <taxon>Viridiplantae</taxon>
        <taxon>Streptophyta</taxon>
        <taxon>Embryophyta</taxon>
        <taxon>Tracheophyta</taxon>
        <taxon>Spermatophyta</taxon>
        <taxon>Magnoliopsida</taxon>
        <taxon>eudicotyledons</taxon>
        <taxon>Gunneridae</taxon>
        <taxon>Pentapetalae</taxon>
        <taxon>rosids</taxon>
        <taxon>malvids</taxon>
        <taxon>Geraniales</taxon>
        <taxon>Geraniaceae</taxon>
        <taxon>Monsonia</taxon>
    </lineage>
</organism>
<dbReference type="GO" id="GO:0006352">
    <property type="term" value="P:DNA-templated transcription initiation"/>
    <property type="evidence" value="ECO:0007669"/>
    <property type="project" value="InterPro"/>
</dbReference>
<dbReference type="SUPFAM" id="SSF88659">
    <property type="entry name" value="Sigma3 and sigma4 domains of RNA polymerase sigma factors"/>
    <property type="match status" value="2"/>
</dbReference>
<dbReference type="NCBIfam" id="TIGR02937">
    <property type="entry name" value="sigma70-ECF"/>
    <property type="match status" value="1"/>
</dbReference>
<dbReference type="Gene3D" id="1.10.1740.10">
    <property type="match status" value="1"/>
</dbReference>
<dbReference type="PRINTS" id="PR00046">
    <property type="entry name" value="SIGMA70FCT"/>
</dbReference>